<evidence type="ECO:0000313" key="2">
    <source>
        <dbReference type="Proteomes" id="UP000293550"/>
    </source>
</evidence>
<name>A0A4Q7DI42_9PROT</name>
<comment type="caution">
    <text evidence="1">The sequence shown here is derived from an EMBL/GenBank/DDBJ whole genome shotgun (WGS) entry which is preliminary data.</text>
</comment>
<dbReference type="InterPro" id="IPR037914">
    <property type="entry name" value="SpoVT-AbrB_sf"/>
</dbReference>
<protein>
    <submittedName>
        <fullName evidence="1">AbrB/MazE/SpoVT family DNA-binding domain-containing protein</fullName>
    </submittedName>
</protein>
<dbReference type="Gene3D" id="2.10.260.10">
    <property type="match status" value="1"/>
</dbReference>
<organism evidence="1 2">
    <name type="scientific">Candidatus Finniella inopinata</name>
    <dbReference type="NCBI Taxonomy" id="1696036"/>
    <lineage>
        <taxon>Bacteria</taxon>
        <taxon>Pseudomonadati</taxon>
        <taxon>Pseudomonadota</taxon>
        <taxon>Alphaproteobacteria</taxon>
        <taxon>Holosporales</taxon>
        <taxon>Candidatus Paracaedibacteraceae</taxon>
        <taxon>Candidatus Finniella</taxon>
    </lineage>
</organism>
<dbReference type="GO" id="GO:0003677">
    <property type="term" value="F:DNA binding"/>
    <property type="evidence" value="ECO:0007669"/>
    <property type="project" value="UniProtKB-KW"/>
</dbReference>
<dbReference type="AlphaFoldDB" id="A0A4Q7DI42"/>
<evidence type="ECO:0000313" key="1">
    <source>
        <dbReference type="EMBL" id="RZI45839.1"/>
    </source>
</evidence>
<gene>
    <name evidence="1" type="ORF">EQU50_05235</name>
</gene>
<dbReference type="Proteomes" id="UP000293550">
    <property type="component" value="Unassembled WGS sequence"/>
</dbReference>
<dbReference type="SUPFAM" id="SSF89447">
    <property type="entry name" value="AbrB/MazE/MraZ-like"/>
    <property type="match status" value="1"/>
</dbReference>
<dbReference type="RefSeq" id="WP_130154092.1">
    <property type="nucleotide sequence ID" value="NZ_SCFB01000006.1"/>
</dbReference>
<reference evidence="1 2" key="1">
    <citation type="submission" date="2018-10" db="EMBL/GenBank/DDBJ databases">
        <title>An updated phylogeny of the Alphaproteobacteria reveals that the parasitic Rickettsiales and Holosporales have independent origins.</title>
        <authorList>
            <person name="Munoz-Gomez S.A."/>
            <person name="Hess S."/>
            <person name="Burger G."/>
            <person name="Lang B.F."/>
            <person name="Susko E."/>
            <person name="Slamovits C.H."/>
            <person name="Roger A.J."/>
        </authorList>
    </citation>
    <scope>NUCLEOTIDE SEQUENCE [LARGE SCALE GENOMIC DNA]</scope>
    <source>
        <strain evidence="1">HOLO01</strain>
    </source>
</reference>
<dbReference type="OrthoDB" id="5459182at2"/>
<dbReference type="EMBL" id="SCFB01000006">
    <property type="protein sequence ID" value="RZI45839.1"/>
    <property type="molecule type" value="Genomic_DNA"/>
</dbReference>
<keyword evidence="1" id="KW-0238">DNA-binding</keyword>
<sequence length="79" mass="9054">MRLDIVTIGNFKGVRLPKSLLAQCDFQKTVEVEVRGGELVFKKPNYLRTGWLEAFSAAPQDIDREWLDASLESPVKFKR</sequence>
<accession>A0A4Q7DI42</accession>
<proteinExistence type="predicted"/>
<keyword evidence="2" id="KW-1185">Reference proteome</keyword>